<name>M7C684_CHEMY</name>
<dbReference type="InterPro" id="IPR014710">
    <property type="entry name" value="RmlC-like_jellyroll"/>
</dbReference>
<dbReference type="Gene3D" id="2.60.120.10">
    <property type="entry name" value="Jelly Rolls"/>
    <property type="match status" value="2"/>
</dbReference>
<evidence type="ECO:0000259" key="2">
    <source>
        <dbReference type="SMART" id="SM00835"/>
    </source>
</evidence>
<evidence type="ECO:0000256" key="1">
    <source>
        <dbReference type="SAM" id="MobiDB-lite"/>
    </source>
</evidence>
<dbReference type="STRING" id="8469.M7C684"/>
<evidence type="ECO:0000313" key="3">
    <source>
        <dbReference type="EMBL" id="EMP40013.1"/>
    </source>
</evidence>
<dbReference type="InterPro" id="IPR031587">
    <property type="entry name" value="LAS2"/>
</dbReference>
<sequence>MACSFEKDSIYLPESTVSSLLASCSLNSSNSYSNGSIQYKDKVYNSASQALEAYIEDFDQSLMSSEVSTGKICIGQSTPKDKSAEYGSVQKYALEDFNQQVKLNSIASPFIRQTVCDPDLISLTTDDLLAFPADGSLPFIHRIPSGSGLQSGKWIRKSLKKSPFYAYQTSSFDVEKDFGFQDNGNAVDNRNHYRDIDKEKHNVYKSHKYNSVFSKENTEDCLFQQHSKSISVKNYPRWLTSHKSDLNVSGISSIPDFKYPIWLKSHNLLSDSANQSFIQTFNIQDEFSSSQMCENLKKCHIVDKLDCNSFEQNSYLDPTGDSKVTGNCRYVRPSADFQPGNDLSRQSKQPFRDDQIELLILKAKRTLESSVENLSSALKNDGSPCTVDILEAERSWENVPVAFKPPVPVHCEEDENALQSPKANMVNEFLEDCLNHDNQENTFSGGNHHGPVEALKLMLFNLQAVHESFNQNKTAEQNDEFKKLSEEAVSELKLCDNDVIPITKSLRSTDRVGPETQHLGGEHTVLSEGGCGADKNSGSRDLQHRHSPIPKVFQFPGGDIQWARFRYDVNDYPSDEEMEFGTSINNQRSKMTFGTLRIKSKGLRAPHWHFNANEHGFLLKGSAWIGVVDAGGSIITTYNVTTGQVIFLPKNTLHWVKNVGEDDCLFLLFFTIHEELQTLDVDDVFFSTPEDIAARSLKPQGGVNFIRTFKKQTEDQAINLPPNLVELVQNASYVQSPDKLLWRYFYNLKDSTEFKLPEGVIQWARFRKNGVGLNDNEKIFSDSLQMHENSLTLGTIRIYSNGLRQPHFHFNANEMGYVISGCGKAKKLKLLMNPFSIYGALNNNSHNLPLWMPASVWCSTDAIGSALADLSSELEP</sequence>
<dbReference type="PANTHER" id="PTHR35079">
    <property type="entry name" value="LUNG ADENOMA SUSCEPTIBILITY PROTEIN 2"/>
    <property type="match status" value="1"/>
</dbReference>
<dbReference type="InterPro" id="IPR052679">
    <property type="entry name" value="Cell_Prolif_Regulator"/>
</dbReference>
<feature type="region of interest" description="Disordered" evidence="1">
    <location>
        <begin position="508"/>
        <end position="543"/>
    </location>
</feature>
<proteinExistence type="predicted"/>
<dbReference type="InterPro" id="IPR006045">
    <property type="entry name" value="Cupin_1"/>
</dbReference>
<accession>M7C684</accession>
<dbReference type="InterPro" id="IPR011051">
    <property type="entry name" value="RmlC_Cupin_sf"/>
</dbReference>
<dbReference type="Pfam" id="PF00190">
    <property type="entry name" value="Cupin_1"/>
    <property type="match status" value="2"/>
</dbReference>
<feature type="domain" description="Cupin type-1" evidence="2">
    <location>
        <begin position="582"/>
        <end position="726"/>
    </location>
</feature>
<reference evidence="4" key="1">
    <citation type="journal article" date="2013" name="Nat. Genet.">
        <title>The draft genomes of soft-shell turtle and green sea turtle yield insights into the development and evolution of the turtle-specific body plan.</title>
        <authorList>
            <person name="Wang Z."/>
            <person name="Pascual-Anaya J."/>
            <person name="Zadissa A."/>
            <person name="Li W."/>
            <person name="Niimura Y."/>
            <person name="Huang Z."/>
            <person name="Li C."/>
            <person name="White S."/>
            <person name="Xiong Z."/>
            <person name="Fang D."/>
            <person name="Wang B."/>
            <person name="Ming Y."/>
            <person name="Chen Y."/>
            <person name="Zheng Y."/>
            <person name="Kuraku S."/>
            <person name="Pignatelli M."/>
            <person name="Herrero J."/>
            <person name="Beal K."/>
            <person name="Nozawa M."/>
            <person name="Li Q."/>
            <person name="Wang J."/>
            <person name="Zhang H."/>
            <person name="Yu L."/>
            <person name="Shigenobu S."/>
            <person name="Wang J."/>
            <person name="Liu J."/>
            <person name="Flicek P."/>
            <person name="Searle S."/>
            <person name="Wang J."/>
            <person name="Kuratani S."/>
            <person name="Yin Y."/>
            <person name="Aken B."/>
            <person name="Zhang G."/>
            <person name="Irie N."/>
        </authorList>
    </citation>
    <scope>NUCLEOTIDE SEQUENCE [LARGE SCALE GENOMIC DNA]</scope>
</reference>
<dbReference type="SUPFAM" id="SSF51182">
    <property type="entry name" value="RmlC-like cupins"/>
    <property type="match status" value="2"/>
</dbReference>
<dbReference type="eggNOG" id="ENOG502RM40">
    <property type="taxonomic scope" value="Eukaryota"/>
</dbReference>
<dbReference type="SMART" id="SM00835">
    <property type="entry name" value="Cupin_1"/>
    <property type="match status" value="1"/>
</dbReference>
<dbReference type="EMBL" id="KB514919">
    <property type="protein sequence ID" value="EMP40013.1"/>
    <property type="molecule type" value="Genomic_DNA"/>
</dbReference>
<dbReference type="AlphaFoldDB" id="M7C684"/>
<dbReference type="Proteomes" id="UP000031443">
    <property type="component" value="Unassembled WGS sequence"/>
</dbReference>
<evidence type="ECO:0000313" key="4">
    <source>
        <dbReference type="Proteomes" id="UP000031443"/>
    </source>
</evidence>
<organism evidence="3 4">
    <name type="scientific">Chelonia mydas</name>
    <name type="common">Green sea-turtle</name>
    <name type="synonym">Chelonia agassizi</name>
    <dbReference type="NCBI Taxonomy" id="8469"/>
    <lineage>
        <taxon>Eukaryota</taxon>
        <taxon>Metazoa</taxon>
        <taxon>Chordata</taxon>
        <taxon>Craniata</taxon>
        <taxon>Vertebrata</taxon>
        <taxon>Euteleostomi</taxon>
        <taxon>Archelosauria</taxon>
        <taxon>Testudinata</taxon>
        <taxon>Testudines</taxon>
        <taxon>Cryptodira</taxon>
        <taxon>Durocryptodira</taxon>
        <taxon>Americhelydia</taxon>
        <taxon>Chelonioidea</taxon>
        <taxon>Cheloniidae</taxon>
        <taxon>Chelonia</taxon>
    </lineage>
</organism>
<dbReference type="PANTHER" id="PTHR35079:SF1">
    <property type="entry name" value="LUNG ADENOMA SUSCEPTIBILITY PROTEIN 2"/>
    <property type="match status" value="1"/>
</dbReference>
<protein>
    <recommendedName>
        <fullName evidence="2">Cupin type-1 domain-containing protein</fullName>
    </recommendedName>
</protein>
<keyword evidence="4" id="KW-1185">Reference proteome</keyword>
<gene>
    <name evidence="3" type="ORF">UY3_02768</name>
</gene>
<dbReference type="Pfam" id="PF15792">
    <property type="entry name" value="LAS2"/>
    <property type="match status" value="1"/>
</dbReference>